<keyword evidence="9" id="KW-1185">Reference proteome</keyword>
<feature type="domain" description="Single Cache" evidence="7">
    <location>
        <begin position="174"/>
        <end position="255"/>
    </location>
</feature>
<evidence type="ECO:0000256" key="2">
    <source>
        <dbReference type="ARBA" id="ARBA00022475"/>
    </source>
</evidence>
<keyword evidence="5" id="KW-0472">Membrane</keyword>
<protein>
    <submittedName>
        <fullName evidence="8">Cache domain-containing protein</fullName>
    </submittedName>
</protein>
<feature type="chain" id="PRO_5013080678" evidence="6">
    <location>
        <begin position="23"/>
        <end position="582"/>
    </location>
</feature>
<dbReference type="SMART" id="SM01049">
    <property type="entry name" value="Cache_2"/>
    <property type="match status" value="3"/>
</dbReference>
<dbReference type="InterPro" id="IPR033480">
    <property type="entry name" value="sCache_2"/>
</dbReference>
<evidence type="ECO:0000259" key="7">
    <source>
        <dbReference type="SMART" id="SM01049"/>
    </source>
</evidence>
<dbReference type="GO" id="GO:0005886">
    <property type="term" value="C:plasma membrane"/>
    <property type="evidence" value="ECO:0007669"/>
    <property type="project" value="UniProtKB-SubCell"/>
</dbReference>
<gene>
    <name evidence="8" type="ORF">SAMN06296241_1959</name>
</gene>
<dbReference type="Gene3D" id="3.30.450.20">
    <property type="entry name" value="PAS domain"/>
    <property type="match status" value="4"/>
</dbReference>
<dbReference type="RefSeq" id="WP_097056182.1">
    <property type="nucleotide sequence ID" value="NZ_OCMF01000002.1"/>
</dbReference>
<dbReference type="Pfam" id="PF08269">
    <property type="entry name" value="dCache_2"/>
    <property type="match status" value="3"/>
</dbReference>
<keyword evidence="2" id="KW-1003">Cell membrane</keyword>
<dbReference type="AlphaFoldDB" id="A0A285X4Z6"/>
<evidence type="ECO:0000256" key="5">
    <source>
        <dbReference type="ARBA" id="ARBA00023136"/>
    </source>
</evidence>
<dbReference type="Proteomes" id="UP000219193">
    <property type="component" value="Unassembled WGS sequence"/>
</dbReference>
<evidence type="ECO:0000256" key="6">
    <source>
        <dbReference type="SAM" id="SignalP"/>
    </source>
</evidence>
<dbReference type="InterPro" id="IPR004010">
    <property type="entry name" value="Double_Cache_2"/>
</dbReference>
<dbReference type="EMBL" id="OCMF01000002">
    <property type="protein sequence ID" value="SOC80410.1"/>
    <property type="molecule type" value="Genomic_DNA"/>
</dbReference>
<name>A0A285X4Z6_9FLAO</name>
<reference evidence="9" key="1">
    <citation type="submission" date="2017-09" db="EMBL/GenBank/DDBJ databases">
        <authorList>
            <person name="Varghese N."/>
            <person name="Submissions S."/>
        </authorList>
    </citation>
    <scope>NUCLEOTIDE SEQUENCE [LARGE SCALE GENOMIC DNA]</scope>
    <source>
        <strain evidence="9">CGMCC 1.12641</strain>
    </source>
</reference>
<dbReference type="OrthoDB" id="9791237at2"/>
<evidence type="ECO:0000256" key="1">
    <source>
        <dbReference type="ARBA" id="ARBA00004651"/>
    </source>
</evidence>
<evidence type="ECO:0000313" key="8">
    <source>
        <dbReference type="EMBL" id="SOC80410.1"/>
    </source>
</evidence>
<feature type="signal peptide" evidence="6">
    <location>
        <begin position="1"/>
        <end position="22"/>
    </location>
</feature>
<feature type="domain" description="Single Cache" evidence="7">
    <location>
        <begin position="448"/>
        <end position="529"/>
    </location>
</feature>
<keyword evidence="4" id="KW-1133">Transmembrane helix</keyword>
<evidence type="ECO:0000256" key="3">
    <source>
        <dbReference type="ARBA" id="ARBA00022692"/>
    </source>
</evidence>
<proteinExistence type="predicted"/>
<keyword evidence="3" id="KW-0812">Transmembrane</keyword>
<accession>A0A285X4Z6</accession>
<comment type="subcellular location">
    <subcellularLocation>
        <location evidence="1">Cell membrane</location>
        <topology evidence="1">Multi-pass membrane protein</topology>
    </subcellularLocation>
</comment>
<sequence>MRKCLFFGSLIGILSLQAPLNAQTSLNLGQSSKFSAEANYLLQDSLKLIKALVYDAADLVRSKGDAAFEEFRQPESQWRNGETYIFILDEKGNMLVHPDTNLENKNQLNLKDVNGRFIVRGILAAAKGGQEKQEGWFHYQWPVPEGLLPRWKSSFVQLVEAPDGKEYVIGSGLYDDQMNKEFVVDLIETAAKQIKKEGRKAFDKFYDPAEVFLVKDTYVFVLDTMGIDLVNPAFRNLEGRNLITQKDTQGKLVVRDMFKAVEKDSTAWIEYMWPKPGDNLSTQKSTYIKKVPLGNSWVLLGAGVYLADAPKINVSKENISPFDLKNFVIDAAAKLEKEGEAAFGEFKMKDWHWFDGKKYVFVCNLDGKVKFHAADPTLEGEIIKYREDALGRLYGRMFLETASSEAGQGWVHYVFPEPGDIFPAWKSSFIKRVTFPSGEEHLVGSGIYNMEMDEFLIEEMVYQAAALVQKEGREAFEKLRDKKGPFYFMDTYVFVLSPDGTELVNPAQPSLERKNLIDMKDLNGKYVVKEELALALDHGSGWLETSWFRPGTNTPSPKMTFVKRVKFRGETFIVGSGYYPTK</sequence>
<feature type="domain" description="Single Cache" evidence="7">
    <location>
        <begin position="37"/>
        <end position="120"/>
    </location>
</feature>
<organism evidence="8 9">
    <name type="scientific">Salinimicrobium sediminis</name>
    <dbReference type="NCBI Taxonomy" id="1343891"/>
    <lineage>
        <taxon>Bacteria</taxon>
        <taxon>Pseudomonadati</taxon>
        <taxon>Bacteroidota</taxon>
        <taxon>Flavobacteriia</taxon>
        <taxon>Flavobacteriales</taxon>
        <taxon>Flavobacteriaceae</taxon>
        <taxon>Salinimicrobium</taxon>
    </lineage>
</organism>
<evidence type="ECO:0000256" key="4">
    <source>
        <dbReference type="ARBA" id="ARBA00022989"/>
    </source>
</evidence>
<evidence type="ECO:0000313" key="9">
    <source>
        <dbReference type="Proteomes" id="UP000219193"/>
    </source>
</evidence>
<keyword evidence="6" id="KW-0732">Signal</keyword>